<dbReference type="SMART" id="SM00448">
    <property type="entry name" value="REC"/>
    <property type="match status" value="1"/>
</dbReference>
<dbReference type="FunFam" id="3.40.50.300:FF:000006">
    <property type="entry name" value="DNA-binding transcriptional regulator NtrC"/>
    <property type="match status" value="1"/>
</dbReference>
<dbReference type="InterPro" id="IPR009057">
    <property type="entry name" value="Homeodomain-like_sf"/>
</dbReference>
<keyword evidence="5" id="KW-0805">Transcription regulation</keyword>
<evidence type="ECO:0000259" key="11">
    <source>
        <dbReference type="PROSITE" id="PS50110"/>
    </source>
</evidence>
<proteinExistence type="predicted"/>
<dbReference type="Proteomes" id="UP000559404">
    <property type="component" value="Unassembled WGS sequence"/>
</dbReference>
<dbReference type="InterPro" id="IPR003593">
    <property type="entry name" value="AAA+_ATPase"/>
</dbReference>
<feature type="domain" description="Response regulatory" evidence="11">
    <location>
        <begin position="27"/>
        <end position="141"/>
    </location>
</feature>
<accession>A0A838XNM3</accession>
<dbReference type="CDD" id="cd00009">
    <property type="entry name" value="AAA"/>
    <property type="match status" value="1"/>
</dbReference>
<dbReference type="InterPro" id="IPR002197">
    <property type="entry name" value="HTH_Fis"/>
</dbReference>
<organism evidence="12 13">
    <name type="scientific">Stappia taiwanensis</name>
    <dbReference type="NCBI Taxonomy" id="992267"/>
    <lineage>
        <taxon>Bacteria</taxon>
        <taxon>Pseudomonadati</taxon>
        <taxon>Pseudomonadota</taxon>
        <taxon>Alphaproteobacteria</taxon>
        <taxon>Hyphomicrobiales</taxon>
        <taxon>Stappiaceae</taxon>
        <taxon>Stappia</taxon>
    </lineage>
</organism>
<dbReference type="PROSITE" id="PS00688">
    <property type="entry name" value="SIGMA54_INTERACT_3"/>
    <property type="match status" value="1"/>
</dbReference>
<dbReference type="InterPro" id="IPR027417">
    <property type="entry name" value="P-loop_NTPase"/>
</dbReference>
<dbReference type="CDD" id="cd17549">
    <property type="entry name" value="REC_DctD-like"/>
    <property type="match status" value="1"/>
</dbReference>
<dbReference type="InterPro" id="IPR025662">
    <property type="entry name" value="Sigma_54_int_dom_ATP-bd_1"/>
</dbReference>
<evidence type="ECO:0000313" key="13">
    <source>
        <dbReference type="Proteomes" id="UP000559404"/>
    </source>
</evidence>
<feature type="modified residue" description="4-aspartylphosphate" evidence="8">
    <location>
        <position position="76"/>
    </location>
</feature>
<gene>
    <name evidence="12" type="ORF">H1W37_10600</name>
</gene>
<keyword evidence="13" id="KW-1185">Reference proteome</keyword>
<evidence type="ECO:0000256" key="9">
    <source>
        <dbReference type="SAM" id="MobiDB-lite"/>
    </source>
</evidence>
<keyword evidence="6" id="KW-0010">Activator</keyword>
<dbReference type="SUPFAM" id="SSF52172">
    <property type="entry name" value="CheY-like"/>
    <property type="match status" value="1"/>
</dbReference>
<dbReference type="SUPFAM" id="SSF52540">
    <property type="entry name" value="P-loop containing nucleoside triphosphate hydrolases"/>
    <property type="match status" value="1"/>
</dbReference>
<name>A0A838XNM3_9HYPH</name>
<evidence type="ECO:0000256" key="3">
    <source>
        <dbReference type="ARBA" id="ARBA00022840"/>
    </source>
</evidence>
<reference evidence="12 13" key="1">
    <citation type="submission" date="2020-07" db="EMBL/GenBank/DDBJ databases">
        <authorList>
            <person name="Li M."/>
        </authorList>
    </citation>
    <scope>NUCLEOTIDE SEQUENCE [LARGE SCALE GENOMIC DNA]</scope>
    <source>
        <strain evidence="12 13">DSM 23284</strain>
    </source>
</reference>
<dbReference type="PANTHER" id="PTHR32071:SF57">
    <property type="entry name" value="C4-DICARBOXYLATE TRANSPORT TRANSCRIPTIONAL REGULATORY PROTEIN DCTD"/>
    <property type="match status" value="1"/>
</dbReference>
<keyword evidence="3" id="KW-0067">ATP-binding</keyword>
<evidence type="ECO:0000256" key="6">
    <source>
        <dbReference type="ARBA" id="ARBA00023159"/>
    </source>
</evidence>
<dbReference type="PROSITE" id="PS00675">
    <property type="entry name" value="SIGMA54_INTERACT_1"/>
    <property type="match status" value="1"/>
</dbReference>
<evidence type="ECO:0000256" key="5">
    <source>
        <dbReference type="ARBA" id="ARBA00023015"/>
    </source>
</evidence>
<dbReference type="RefSeq" id="WP_181760294.1">
    <property type="nucleotide sequence ID" value="NZ_BMCR01000003.1"/>
</dbReference>
<dbReference type="InterPro" id="IPR001789">
    <property type="entry name" value="Sig_transdc_resp-reg_receiver"/>
</dbReference>
<sequence length="476" mass="51317">MRGGKAVEELATPDPATTEADKPDRLPVLIVDDDPAMRAGLRQWMRLAGYEPVEAVDAEAALQRLSPGFPGCVVSDVLLPGASGMDLLRTVKGIDPELPVVLLTGHGDVPMAVEAMRGGAADFIEKPFDPDVLAAVVARALDHRRLVLENRALTRRLESRDGLEARLIGDSAAMRRVREEIAHFAATDASVLVIGETGTGKEVVARALHELSGRAGGPFVAVNCAALPDSMVEAELFGHEAGAFTSADKARAGRIEQADGGVLFLDELTSMPLALQPKLLRALQEREVDRLGGKAPVPVDLRMVSAANMEPRQAVEDNLLRQDLLFRLNAIEIRIPPLRARGGDVRQLFDSFANRFSAEYRMEVPALSADDAAFLAGYDWPGNVRELRNAAERYVLGGAMGSPCVRALVTGGRTETAPAAAPGGRLKDLLESYERQVIADALRRHEGRVADAIEELDLPRRTFNEKMARLGLSRSG</sequence>
<evidence type="ECO:0000256" key="4">
    <source>
        <dbReference type="ARBA" id="ARBA00023012"/>
    </source>
</evidence>
<dbReference type="GO" id="GO:0005524">
    <property type="term" value="F:ATP binding"/>
    <property type="evidence" value="ECO:0007669"/>
    <property type="project" value="UniProtKB-KW"/>
</dbReference>
<dbReference type="PROSITE" id="PS50045">
    <property type="entry name" value="SIGMA54_INTERACT_4"/>
    <property type="match status" value="1"/>
</dbReference>
<protein>
    <submittedName>
        <fullName evidence="12">Sigma-54-dependent Fis family transcriptional regulator</fullName>
    </submittedName>
</protein>
<dbReference type="PROSITE" id="PS50110">
    <property type="entry name" value="RESPONSE_REGULATORY"/>
    <property type="match status" value="1"/>
</dbReference>
<dbReference type="Gene3D" id="1.10.8.60">
    <property type="match status" value="1"/>
</dbReference>
<evidence type="ECO:0000256" key="1">
    <source>
        <dbReference type="ARBA" id="ARBA00022553"/>
    </source>
</evidence>
<evidence type="ECO:0000256" key="8">
    <source>
        <dbReference type="PROSITE-ProRule" id="PRU00169"/>
    </source>
</evidence>
<dbReference type="SMART" id="SM00382">
    <property type="entry name" value="AAA"/>
    <property type="match status" value="1"/>
</dbReference>
<dbReference type="GO" id="GO:0000160">
    <property type="term" value="P:phosphorelay signal transduction system"/>
    <property type="evidence" value="ECO:0007669"/>
    <property type="project" value="UniProtKB-KW"/>
</dbReference>
<feature type="region of interest" description="Disordered" evidence="9">
    <location>
        <begin position="1"/>
        <end position="21"/>
    </location>
</feature>
<keyword evidence="4" id="KW-0902">Two-component regulatory system</keyword>
<keyword evidence="7" id="KW-0804">Transcription</keyword>
<evidence type="ECO:0000256" key="2">
    <source>
        <dbReference type="ARBA" id="ARBA00022741"/>
    </source>
</evidence>
<reference evidence="12 13" key="2">
    <citation type="submission" date="2020-08" db="EMBL/GenBank/DDBJ databases">
        <title>Stappia taiwanensis sp. nov., isolated from a coastal thermal spring.</title>
        <authorList>
            <person name="Kampfer P."/>
        </authorList>
    </citation>
    <scope>NUCLEOTIDE SEQUENCE [LARGE SCALE GENOMIC DNA]</scope>
    <source>
        <strain evidence="12 13">DSM 23284</strain>
    </source>
</reference>
<dbReference type="Gene3D" id="1.10.10.60">
    <property type="entry name" value="Homeodomain-like"/>
    <property type="match status" value="1"/>
</dbReference>
<dbReference type="Gene3D" id="3.40.50.300">
    <property type="entry name" value="P-loop containing nucleotide triphosphate hydrolases"/>
    <property type="match status" value="1"/>
</dbReference>
<dbReference type="InterPro" id="IPR025944">
    <property type="entry name" value="Sigma_54_int_dom_CS"/>
</dbReference>
<dbReference type="GO" id="GO:0043565">
    <property type="term" value="F:sequence-specific DNA binding"/>
    <property type="evidence" value="ECO:0007669"/>
    <property type="project" value="InterPro"/>
</dbReference>
<evidence type="ECO:0000259" key="10">
    <source>
        <dbReference type="PROSITE" id="PS50045"/>
    </source>
</evidence>
<comment type="caution">
    <text evidence="12">The sequence shown here is derived from an EMBL/GenBank/DDBJ whole genome shotgun (WGS) entry which is preliminary data.</text>
</comment>
<dbReference type="GO" id="GO:0006355">
    <property type="term" value="P:regulation of DNA-templated transcription"/>
    <property type="evidence" value="ECO:0007669"/>
    <property type="project" value="InterPro"/>
</dbReference>
<dbReference type="InterPro" id="IPR011006">
    <property type="entry name" value="CheY-like_superfamily"/>
</dbReference>
<dbReference type="EMBL" id="JACEON010000008">
    <property type="protein sequence ID" value="MBA4612105.1"/>
    <property type="molecule type" value="Genomic_DNA"/>
</dbReference>
<dbReference type="PANTHER" id="PTHR32071">
    <property type="entry name" value="TRANSCRIPTIONAL REGULATORY PROTEIN"/>
    <property type="match status" value="1"/>
</dbReference>
<keyword evidence="2" id="KW-0547">Nucleotide-binding</keyword>
<dbReference type="Pfam" id="PF00158">
    <property type="entry name" value="Sigma54_activat"/>
    <property type="match status" value="1"/>
</dbReference>
<dbReference type="Pfam" id="PF02954">
    <property type="entry name" value="HTH_8"/>
    <property type="match status" value="1"/>
</dbReference>
<dbReference type="InterPro" id="IPR058031">
    <property type="entry name" value="AAA_lid_NorR"/>
</dbReference>
<feature type="domain" description="Sigma-54 factor interaction" evidence="10">
    <location>
        <begin position="167"/>
        <end position="396"/>
    </location>
</feature>
<dbReference type="InterPro" id="IPR002078">
    <property type="entry name" value="Sigma_54_int"/>
</dbReference>
<dbReference type="Pfam" id="PF00072">
    <property type="entry name" value="Response_reg"/>
    <property type="match status" value="1"/>
</dbReference>
<dbReference type="AlphaFoldDB" id="A0A838XNM3"/>
<evidence type="ECO:0000313" key="12">
    <source>
        <dbReference type="EMBL" id="MBA4612105.1"/>
    </source>
</evidence>
<keyword evidence="1 8" id="KW-0597">Phosphoprotein</keyword>
<dbReference type="SUPFAM" id="SSF46689">
    <property type="entry name" value="Homeodomain-like"/>
    <property type="match status" value="1"/>
</dbReference>
<dbReference type="Gene3D" id="3.40.50.2300">
    <property type="match status" value="1"/>
</dbReference>
<evidence type="ECO:0000256" key="7">
    <source>
        <dbReference type="ARBA" id="ARBA00023163"/>
    </source>
</evidence>
<dbReference type="FunFam" id="3.40.50.2300:FF:000018">
    <property type="entry name" value="DNA-binding transcriptional regulator NtrC"/>
    <property type="match status" value="1"/>
</dbReference>
<dbReference type="Pfam" id="PF25601">
    <property type="entry name" value="AAA_lid_14"/>
    <property type="match status" value="1"/>
</dbReference>